<organism evidence="1 2">
    <name type="scientific">Musa troglodytarum</name>
    <name type="common">fe'i banana</name>
    <dbReference type="NCBI Taxonomy" id="320322"/>
    <lineage>
        <taxon>Eukaryota</taxon>
        <taxon>Viridiplantae</taxon>
        <taxon>Streptophyta</taxon>
        <taxon>Embryophyta</taxon>
        <taxon>Tracheophyta</taxon>
        <taxon>Spermatophyta</taxon>
        <taxon>Magnoliopsida</taxon>
        <taxon>Liliopsida</taxon>
        <taxon>Zingiberales</taxon>
        <taxon>Musaceae</taxon>
        <taxon>Musa</taxon>
    </lineage>
</organism>
<name>A0A9E7ENN0_9LILI</name>
<proteinExistence type="predicted"/>
<protein>
    <submittedName>
        <fullName evidence="1">Uncharacterized protein</fullName>
    </submittedName>
</protein>
<gene>
    <name evidence="1" type="ORF">MUK42_19147</name>
</gene>
<reference evidence="1" key="1">
    <citation type="submission" date="2022-05" db="EMBL/GenBank/DDBJ databases">
        <title>The Musa troglodytarum L. genome provides insights into the mechanism of non-climacteric behaviour and enrichment of carotenoids.</title>
        <authorList>
            <person name="Wang J."/>
        </authorList>
    </citation>
    <scope>NUCLEOTIDE SEQUENCE</scope>
    <source>
        <tissue evidence="1">Leaf</tissue>
    </source>
</reference>
<sequence>MDCLKLGWKADGFRRQRQFLNSTAGLIIITGHTITNLVFDELMFLMSTTATTMETNIVPSTKVSVKIYFLQQSIIHNIEMFHSCLCQGKQAHPWLLTEGCQREELCQPMNC</sequence>
<dbReference type="EMBL" id="CP097503">
    <property type="protein sequence ID" value="URD80874.1"/>
    <property type="molecule type" value="Genomic_DNA"/>
</dbReference>
<keyword evidence="2" id="KW-1185">Reference proteome</keyword>
<evidence type="ECO:0000313" key="1">
    <source>
        <dbReference type="EMBL" id="URD80874.1"/>
    </source>
</evidence>
<dbReference type="Proteomes" id="UP001055439">
    <property type="component" value="Chromosome 10"/>
</dbReference>
<evidence type="ECO:0000313" key="2">
    <source>
        <dbReference type="Proteomes" id="UP001055439"/>
    </source>
</evidence>
<accession>A0A9E7ENN0</accession>
<dbReference type="AlphaFoldDB" id="A0A9E7ENN0"/>